<comment type="caution">
    <text evidence="3">The sequence shown here is derived from an EMBL/GenBank/DDBJ whole genome shotgun (WGS) entry which is preliminary data.</text>
</comment>
<protein>
    <submittedName>
        <fullName evidence="3">10543_t:CDS:1</fullName>
    </submittedName>
</protein>
<evidence type="ECO:0000313" key="4">
    <source>
        <dbReference type="Proteomes" id="UP000789405"/>
    </source>
</evidence>
<dbReference type="Pfam" id="PF23865">
    <property type="entry name" value="DUF7223"/>
    <property type="match status" value="1"/>
</dbReference>
<evidence type="ECO:0000313" key="3">
    <source>
        <dbReference type="EMBL" id="CAG8690492.1"/>
    </source>
</evidence>
<dbReference type="InterPro" id="IPR055647">
    <property type="entry name" value="DUF7223"/>
</dbReference>
<reference evidence="3" key="1">
    <citation type="submission" date="2021-06" db="EMBL/GenBank/DDBJ databases">
        <authorList>
            <person name="Kallberg Y."/>
            <person name="Tangrot J."/>
            <person name="Rosling A."/>
        </authorList>
    </citation>
    <scope>NUCLEOTIDE SEQUENCE</scope>
    <source>
        <strain evidence="3">MA453B</strain>
    </source>
</reference>
<dbReference type="EMBL" id="CAJVPY010008033">
    <property type="protein sequence ID" value="CAG8690492.1"/>
    <property type="molecule type" value="Genomic_DNA"/>
</dbReference>
<sequence>MDIITDNAVTNAAFIVKTPKNSFNQPFHPTTKIYGSYAQSINGPGHVANIELNTNISSINPDNFEYVQNIQCGQDGKITLTLSNETALHDVLNWPSKVIILISDKWKCFGQSTTQFYLVGNQSIDEIKKQVNFTSEPCEVLKWTESYSFDLVWDQSIKPLKKRTKNLYLRDLDQQTKIDLSILFDSKTGSSSKPNFTMSIGQNDTSESLVCTNCFTNGSATIGLHASGTPLNITNATISITGNLSINVDIAVSASVTIKPFSSPDIQIIEIPLTSLSVPGLFNLGPALILVANAKVATSLTGTLNTGGEISFNNFQLQASLIDKKTNVTGFDNPKIKSHKPSTDVEASVGISGTLKPQLALDISILTGQVQFKTGIQVEGTLGVTASVGNGNGCKKNNPLNLKSTLDGDVGFFVESFEKPVFKFPSLEL</sequence>
<feature type="domain" description="DUF7029" evidence="1">
    <location>
        <begin position="54"/>
        <end position="146"/>
    </location>
</feature>
<dbReference type="InterPro" id="IPR054293">
    <property type="entry name" value="DUF7029"/>
</dbReference>
<name>A0A9N9ERJ5_9GLOM</name>
<accession>A0A9N9ERJ5</accession>
<gene>
    <name evidence="3" type="ORF">DERYTH_LOCUS12342</name>
</gene>
<dbReference type="Pfam" id="PF22974">
    <property type="entry name" value="DUF7029"/>
    <property type="match status" value="1"/>
</dbReference>
<feature type="non-terminal residue" evidence="3">
    <location>
        <position position="429"/>
    </location>
</feature>
<evidence type="ECO:0000259" key="2">
    <source>
        <dbReference type="Pfam" id="PF23865"/>
    </source>
</evidence>
<proteinExistence type="predicted"/>
<keyword evidence="4" id="KW-1185">Reference proteome</keyword>
<dbReference type="OrthoDB" id="160645at2759"/>
<dbReference type="Proteomes" id="UP000789405">
    <property type="component" value="Unassembled WGS sequence"/>
</dbReference>
<organism evidence="3 4">
    <name type="scientific">Dentiscutata erythropus</name>
    <dbReference type="NCBI Taxonomy" id="1348616"/>
    <lineage>
        <taxon>Eukaryota</taxon>
        <taxon>Fungi</taxon>
        <taxon>Fungi incertae sedis</taxon>
        <taxon>Mucoromycota</taxon>
        <taxon>Glomeromycotina</taxon>
        <taxon>Glomeromycetes</taxon>
        <taxon>Diversisporales</taxon>
        <taxon>Gigasporaceae</taxon>
        <taxon>Dentiscutata</taxon>
    </lineage>
</organism>
<evidence type="ECO:0000259" key="1">
    <source>
        <dbReference type="Pfam" id="PF22974"/>
    </source>
</evidence>
<dbReference type="AlphaFoldDB" id="A0A9N9ERJ5"/>
<feature type="domain" description="DUF7223" evidence="2">
    <location>
        <begin position="203"/>
        <end position="403"/>
    </location>
</feature>